<dbReference type="PANTHER" id="PTHR10242">
    <property type="entry name" value="8-OXOGUANINE DNA GLYCOSYLASE"/>
    <property type="match status" value="1"/>
</dbReference>
<dbReference type="AlphaFoldDB" id="A0A7X1AY97"/>
<evidence type="ECO:0000256" key="9">
    <source>
        <dbReference type="ARBA" id="ARBA00044632"/>
    </source>
</evidence>
<evidence type="ECO:0000259" key="10">
    <source>
        <dbReference type="SMART" id="SM00478"/>
    </source>
</evidence>
<dbReference type="GO" id="GO:0008534">
    <property type="term" value="F:oxidized purine nucleobase lesion DNA N-glycosylase activity"/>
    <property type="evidence" value="ECO:0007669"/>
    <property type="project" value="InterPro"/>
</dbReference>
<comment type="similarity">
    <text evidence="1">Belongs to the type-1 OGG1 family.</text>
</comment>
<evidence type="ECO:0000256" key="4">
    <source>
        <dbReference type="ARBA" id="ARBA00022801"/>
    </source>
</evidence>
<protein>
    <recommendedName>
        <fullName evidence="2">DNA-(apurinic or apyrimidinic site) lyase</fullName>
        <ecNumber evidence="2">4.2.99.18</ecNumber>
    </recommendedName>
</protein>
<comment type="caution">
    <text evidence="11">The sequence shown here is derived from an EMBL/GenBank/DDBJ whole genome shotgun (WGS) entry which is preliminary data.</text>
</comment>
<dbReference type="InterPro" id="IPR011257">
    <property type="entry name" value="DNA_glycosylase"/>
</dbReference>
<evidence type="ECO:0000256" key="2">
    <source>
        <dbReference type="ARBA" id="ARBA00012720"/>
    </source>
</evidence>
<comment type="catalytic activity">
    <reaction evidence="9">
        <text>2'-deoxyribonucleotide-(2'-deoxyribose 5'-phosphate)-2'-deoxyribonucleotide-DNA = a 3'-end 2'-deoxyribonucleotide-(2,3-dehydro-2,3-deoxyribose 5'-phosphate)-DNA + a 5'-end 5'-phospho-2'-deoxyribonucleoside-DNA + H(+)</text>
        <dbReference type="Rhea" id="RHEA:66592"/>
        <dbReference type="Rhea" id="RHEA-COMP:13180"/>
        <dbReference type="Rhea" id="RHEA-COMP:16897"/>
        <dbReference type="Rhea" id="RHEA-COMP:17067"/>
        <dbReference type="ChEBI" id="CHEBI:15378"/>
        <dbReference type="ChEBI" id="CHEBI:136412"/>
        <dbReference type="ChEBI" id="CHEBI:157695"/>
        <dbReference type="ChEBI" id="CHEBI:167181"/>
        <dbReference type="EC" id="4.2.99.18"/>
    </reaction>
</comment>
<dbReference type="GO" id="GO:0140078">
    <property type="term" value="F:class I DNA-(apurinic or apyrimidinic site) endonuclease activity"/>
    <property type="evidence" value="ECO:0007669"/>
    <property type="project" value="UniProtKB-EC"/>
</dbReference>
<keyword evidence="11" id="KW-0238">DNA-binding</keyword>
<organism evidence="11 12">
    <name type="scientific">Puniceicoccus vermicola</name>
    <dbReference type="NCBI Taxonomy" id="388746"/>
    <lineage>
        <taxon>Bacteria</taxon>
        <taxon>Pseudomonadati</taxon>
        <taxon>Verrucomicrobiota</taxon>
        <taxon>Opitutia</taxon>
        <taxon>Puniceicoccales</taxon>
        <taxon>Puniceicoccaceae</taxon>
        <taxon>Puniceicoccus</taxon>
    </lineage>
</organism>
<evidence type="ECO:0000256" key="6">
    <source>
        <dbReference type="ARBA" id="ARBA00023239"/>
    </source>
</evidence>
<dbReference type="InterPro" id="IPR003265">
    <property type="entry name" value="HhH-GPD_domain"/>
</dbReference>
<reference evidence="11 12" key="1">
    <citation type="submission" date="2020-07" db="EMBL/GenBank/DDBJ databases">
        <authorList>
            <person name="Feng X."/>
        </authorList>
    </citation>
    <scope>NUCLEOTIDE SEQUENCE [LARGE SCALE GENOMIC DNA]</scope>
    <source>
        <strain evidence="11 12">JCM14086</strain>
    </source>
</reference>
<dbReference type="GO" id="GO:0003684">
    <property type="term" value="F:damaged DNA binding"/>
    <property type="evidence" value="ECO:0007669"/>
    <property type="project" value="InterPro"/>
</dbReference>
<dbReference type="EC" id="4.2.99.18" evidence="2"/>
<dbReference type="SMART" id="SM00478">
    <property type="entry name" value="ENDO3c"/>
    <property type="match status" value="1"/>
</dbReference>
<evidence type="ECO:0000313" key="11">
    <source>
        <dbReference type="EMBL" id="MBC2602191.1"/>
    </source>
</evidence>
<evidence type="ECO:0000256" key="3">
    <source>
        <dbReference type="ARBA" id="ARBA00022763"/>
    </source>
</evidence>
<gene>
    <name evidence="11" type="ORF">H5P30_10415</name>
</gene>
<dbReference type="GO" id="GO:0006289">
    <property type="term" value="P:nucleotide-excision repair"/>
    <property type="evidence" value="ECO:0007669"/>
    <property type="project" value="InterPro"/>
</dbReference>
<proteinExistence type="inferred from homology"/>
<keyword evidence="8" id="KW-0326">Glycosidase</keyword>
<dbReference type="SUPFAM" id="SSF55945">
    <property type="entry name" value="TATA-box binding protein-like"/>
    <property type="match status" value="1"/>
</dbReference>
<keyword evidence="12" id="KW-1185">Reference proteome</keyword>
<dbReference type="GO" id="GO:0006284">
    <property type="term" value="P:base-excision repair"/>
    <property type="evidence" value="ECO:0007669"/>
    <property type="project" value="InterPro"/>
</dbReference>
<dbReference type="SUPFAM" id="SSF48150">
    <property type="entry name" value="DNA-glycosylase"/>
    <property type="match status" value="1"/>
</dbReference>
<dbReference type="RefSeq" id="WP_185692887.1">
    <property type="nucleotide sequence ID" value="NZ_JACHVA010000082.1"/>
</dbReference>
<dbReference type="EMBL" id="JACHVA010000082">
    <property type="protein sequence ID" value="MBC2602191.1"/>
    <property type="molecule type" value="Genomic_DNA"/>
</dbReference>
<accession>A0A7X1AY97</accession>
<dbReference type="Gene3D" id="1.10.1670.10">
    <property type="entry name" value="Helix-hairpin-Helix base-excision DNA repair enzymes (C-terminal)"/>
    <property type="match status" value="1"/>
</dbReference>
<keyword evidence="3" id="KW-0227">DNA damage</keyword>
<keyword evidence="4" id="KW-0378">Hydrolase</keyword>
<feature type="domain" description="HhH-GPD" evidence="10">
    <location>
        <begin position="131"/>
        <end position="291"/>
    </location>
</feature>
<evidence type="ECO:0000313" key="12">
    <source>
        <dbReference type="Proteomes" id="UP000525652"/>
    </source>
</evidence>
<dbReference type="Gene3D" id="3.30.310.260">
    <property type="match status" value="1"/>
</dbReference>
<evidence type="ECO:0000256" key="1">
    <source>
        <dbReference type="ARBA" id="ARBA00010679"/>
    </source>
</evidence>
<keyword evidence="5" id="KW-0234">DNA repair</keyword>
<dbReference type="Proteomes" id="UP000525652">
    <property type="component" value="Unassembled WGS sequence"/>
</dbReference>
<dbReference type="InterPro" id="IPR023170">
    <property type="entry name" value="HhH_base_excis_C"/>
</dbReference>
<dbReference type="InterPro" id="IPR052054">
    <property type="entry name" value="Oxidative_DNA_repair_enzyme"/>
</dbReference>
<evidence type="ECO:0000256" key="7">
    <source>
        <dbReference type="ARBA" id="ARBA00023268"/>
    </source>
</evidence>
<dbReference type="Gene3D" id="1.10.340.30">
    <property type="entry name" value="Hypothetical protein, domain 2"/>
    <property type="match status" value="1"/>
</dbReference>
<keyword evidence="7" id="KW-0511">Multifunctional enzyme</keyword>
<dbReference type="CDD" id="cd00056">
    <property type="entry name" value="ENDO3c"/>
    <property type="match status" value="1"/>
</dbReference>
<sequence>MNPADAGSPSGTLPFPVEGGQRVLREILAGGQSFLWEPITATTWKGIVGKHACTLELLSDHHLTWSASGSTSSKEDVKATIESYFATSIDFAREVDALPWRSDPVLNQAVGQFPGLRILRQSPDVALLSFLLSPLKRIEQIRAGLLEISRRWGEALDHGLFAPPSWATLASVPEADLRMCGIGYRARSIHQSADYLSQQDGYLDSLESLPTDEARRKLIALPGVGRKIADCVLLFGYGRLEAFPIDTWISRHMRESYGLDSFTDDQIQLFARAHYGSAAGIAQQFLFAHARNPATGSEVDTSSDKRKK</sequence>
<dbReference type="InterPro" id="IPR012904">
    <property type="entry name" value="OGG_N"/>
</dbReference>
<dbReference type="Pfam" id="PF07934">
    <property type="entry name" value="OGG_N"/>
    <property type="match status" value="1"/>
</dbReference>
<keyword evidence="6" id="KW-0456">Lyase</keyword>
<evidence type="ECO:0000256" key="8">
    <source>
        <dbReference type="ARBA" id="ARBA00023295"/>
    </source>
</evidence>
<dbReference type="PANTHER" id="PTHR10242:SF2">
    <property type="entry name" value="N-GLYCOSYLASE_DNA LYASE"/>
    <property type="match status" value="1"/>
</dbReference>
<evidence type="ECO:0000256" key="5">
    <source>
        <dbReference type="ARBA" id="ARBA00023204"/>
    </source>
</evidence>
<name>A0A7X1AY97_9BACT</name>